<evidence type="ECO:0000313" key="1">
    <source>
        <dbReference type="EMBL" id="OAG06513.1"/>
    </source>
</evidence>
<feature type="non-terminal residue" evidence="1">
    <location>
        <position position="1"/>
    </location>
</feature>
<proteinExistence type="predicted"/>
<dbReference type="EMBL" id="KV441552">
    <property type="protein sequence ID" value="OAG06513.1"/>
    <property type="molecule type" value="Genomic_DNA"/>
</dbReference>
<protein>
    <recommendedName>
        <fullName evidence="3">IBR domain-containing protein</fullName>
    </recommendedName>
</protein>
<dbReference type="InParanoid" id="A0A177CFY0"/>
<dbReference type="GeneID" id="28757948"/>
<dbReference type="RefSeq" id="XP_018036878.1">
    <property type="nucleotide sequence ID" value="XM_018174462.1"/>
</dbReference>
<dbReference type="Proteomes" id="UP000077069">
    <property type="component" value="Unassembled WGS sequence"/>
</dbReference>
<gene>
    <name evidence="1" type="ORF">CC84DRAFT_1092528</name>
</gene>
<organism evidence="1 2">
    <name type="scientific">Paraphaeosphaeria sporulosa</name>
    <dbReference type="NCBI Taxonomy" id="1460663"/>
    <lineage>
        <taxon>Eukaryota</taxon>
        <taxon>Fungi</taxon>
        <taxon>Dikarya</taxon>
        <taxon>Ascomycota</taxon>
        <taxon>Pezizomycotina</taxon>
        <taxon>Dothideomycetes</taxon>
        <taxon>Pleosporomycetidae</taxon>
        <taxon>Pleosporales</taxon>
        <taxon>Massarineae</taxon>
        <taxon>Didymosphaeriaceae</taxon>
        <taxon>Paraphaeosphaeria</taxon>
    </lineage>
</organism>
<reference evidence="1 2" key="1">
    <citation type="submission" date="2016-05" db="EMBL/GenBank/DDBJ databases">
        <title>Comparative analysis of secretome profiles of manganese(II)-oxidizing ascomycete fungi.</title>
        <authorList>
            <consortium name="DOE Joint Genome Institute"/>
            <person name="Zeiner C.A."/>
            <person name="Purvine S.O."/>
            <person name="Zink E.M."/>
            <person name="Wu S."/>
            <person name="Pasa-Tolic L."/>
            <person name="Chaput D.L."/>
            <person name="Haridas S."/>
            <person name="Grigoriev I.V."/>
            <person name="Santelli C.M."/>
            <person name="Hansel C.M."/>
        </authorList>
    </citation>
    <scope>NUCLEOTIDE SEQUENCE [LARGE SCALE GENOMIC DNA]</scope>
    <source>
        <strain evidence="1 2">AP3s5-JAC2a</strain>
    </source>
</reference>
<sequence>FPPRCCQGTINLELRRSLLPASKLYFSELKVNRLSDPNLTDCSQCTSYVGLEDTIRDTAVYPCCDAKTCVACRASRTLR</sequence>
<accession>A0A177CFY0</accession>
<keyword evidence="2" id="KW-1185">Reference proteome</keyword>
<dbReference type="AlphaFoldDB" id="A0A177CFY0"/>
<evidence type="ECO:0008006" key="3">
    <source>
        <dbReference type="Google" id="ProtNLM"/>
    </source>
</evidence>
<evidence type="ECO:0000313" key="2">
    <source>
        <dbReference type="Proteomes" id="UP000077069"/>
    </source>
</evidence>
<name>A0A177CFY0_9PLEO</name>